<evidence type="ECO:0000313" key="3">
    <source>
        <dbReference type="Proteomes" id="UP000592780"/>
    </source>
</evidence>
<dbReference type="Proteomes" id="UP000592780">
    <property type="component" value="Unassembled WGS sequence"/>
</dbReference>
<proteinExistence type="predicted"/>
<evidence type="ECO:0000256" key="1">
    <source>
        <dbReference type="ARBA" id="ARBA00022729"/>
    </source>
</evidence>
<dbReference type="InterPro" id="IPR036700">
    <property type="entry name" value="BOBF_sf"/>
</dbReference>
<organism evidence="2 3">
    <name type="scientific">Paraburkholderia atlantica</name>
    <dbReference type="NCBI Taxonomy" id="2654982"/>
    <lineage>
        <taxon>Bacteria</taxon>
        <taxon>Pseudomonadati</taxon>
        <taxon>Pseudomonadota</taxon>
        <taxon>Betaproteobacteria</taxon>
        <taxon>Burkholderiales</taxon>
        <taxon>Burkholderiaceae</taxon>
        <taxon>Paraburkholderia</taxon>
    </lineage>
</organism>
<dbReference type="Gene3D" id="2.40.50.200">
    <property type="entry name" value="Bacterial OB-fold"/>
    <property type="match status" value="1"/>
</dbReference>
<dbReference type="SUPFAM" id="SSF101756">
    <property type="entry name" value="Hypothetical protein YgiW"/>
    <property type="match status" value="1"/>
</dbReference>
<dbReference type="AlphaFoldDB" id="A0A7W8QAC0"/>
<dbReference type="RefSeq" id="WP_184131043.1">
    <property type="nucleotide sequence ID" value="NZ_JACHDD010000006.1"/>
</dbReference>
<keyword evidence="1" id="KW-0732">Signal</keyword>
<accession>A0A7W8QAC0</accession>
<dbReference type="EMBL" id="JACHDD010000006">
    <property type="protein sequence ID" value="MBB5425976.1"/>
    <property type="molecule type" value="Genomic_DNA"/>
</dbReference>
<keyword evidence="3" id="KW-1185">Reference proteome</keyword>
<gene>
    <name evidence="2" type="ORF">HDG40_004149</name>
</gene>
<dbReference type="InterPro" id="IPR005220">
    <property type="entry name" value="CarO-like"/>
</dbReference>
<dbReference type="NCBIfam" id="NF033674">
    <property type="entry name" value="stress_OB_fold"/>
    <property type="match status" value="1"/>
</dbReference>
<sequence length="104" mass="11299">MKKLIIACPIVRSAAEAHAVYAGPRAEAAVTTVHQLRDAGKDDQHVAPRGHIVKSAEIPLKIDHKLWPAGRPLNETSTIELTGKHDKEIVGTSKVKVQDIKVVQ</sequence>
<reference evidence="2 3" key="1">
    <citation type="submission" date="2020-08" db="EMBL/GenBank/DDBJ databases">
        <title>Genomic Encyclopedia of Type Strains, Phase IV (KMG-V): Genome sequencing to study the core and pangenomes of soil and plant-associated prokaryotes.</title>
        <authorList>
            <person name="Whitman W."/>
        </authorList>
    </citation>
    <scope>NUCLEOTIDE SEQUENCE [LARGE SCALE GENOMIC DNA]</scope>
    <source>
        <strain evidence="2 3">JPY158</strain>
    </source>
</reference>
<evidence type="ECO:0000313" key="2">
    <source>
        <dbReference type="EMBL" id="MBB5425976.1"/>
    </source>
</evidence>
<name>A0A7W8QAC0_PARAM</name>
<comment type="caution">
    <text evidence="2">The sequence shown here is derived from an EMBL/GenBank/DDBJ whole genome shotgun (WGS) entry which is preliminary data.</text>
</comment>
<protein>
    <submittedName>
        <fullName evidence="2">Uncharacterized protein YdeI (BOF family)</fullName>
    </submittedName>
</protein>